<protein>
    <submittedName>
        <fullName evidence="1">Uncharacterized protein</fullName>
    </submittedName>
</protein>
<organism evidence="1 2">
    <name type="scientific">Eumeta variegata</name>
    <name type="common">Bagworm moth</name>
    <name type="synonym">Eumeta japonica</name>
    <dbReference type="NCBI Taxonomy" id="151549"/>
    <lineage>
        <taxon>Eukaryota</taxon>
        <taxon>Metazoa</taxon>
        <taxon>Ecdysozoa</taxon>
        <taxon>Arthropoda</taxon>
        <taxon>Hexapoda</taxon>
        <taxon>Insecta</taxon>
        <taxon>Pterygota</taxon>
        <taxon>Neoptera</taxon>
        <taxon>Endopterygota</taxon>
        <taxon>Lepidoptera</taxon>
        <taxon>Glossata</taxon>
        <taxon>Ditrysia</taxon>
        <taxon>Tineoidea</taxon>
        <taxon>Psychidae</taxon>
        <taxon>Oiketicinae</taxon>
        <taxon>Eumeta</taxon>
    </lineage>
</organism>
<keyword evidence="2" id="KW-1185">Reference proteome</keyword>
<dbReference type="Proteomes" id="UP000299102">
    <property type="component" value="Unassembled WGS sequence"/>
</dbReference>
<accession>A0A4C1UPM9</accession>
<sequence length="100" mass="11537">MDTRNPKESLVRCQPLERNRIFDGEGNKLITRGVVGEREMDHRSSHSLDELIAEVASPYHYSVRMWSFASRAGPFSSCNQLQFIIKENAHFLRSRGKSKK</sequence>
<proteinExistence type="predicted"/>
<dbReference type="AlphaFoldDB" id="A0A4C1UPM9"/>
<evidence type="ECO:0000313" key="2">
    <source>
        <dbReference type="Proteomes" id="UP000299102"/>
    </source>
</evidence>
<gene>
    <name evidence="1" type="ORF">EVAR_14107_1</name>
</gene>
<comment type="caution">
    <text evidence="1">The sequence shown here is derived from an EMBL/GenBank/DDBJ whole genome shotgun (WGS) entry which is preliminary data.</text>
</comment>
<name>A0A4C1UPM9_EUMVA</name>
<reference evidence="1 2" key="1">
    <citation type="journal article" date="2019" name="Commun. Biol.">
        <title>The bagworm genome reveals a unique fibroin gene that provides high tensile strength.</title>
        <authorList>
            <person name="Kono N."/>
            <person name="Nakamura H."/>
            <person name="Ohtoshi R."/>
            <person name="Tomita M."/>
            <person name="Numata K."/>
            <person name="Arakawa K."/>
        </authorList>
    </citation>
    <scope>NUCLEOTIDE SEQUENCE [LARGE SCALE GENOMIC DNA]</scope>
</reference>
<dbReference type="EMBL" id="BGZK01000200">
    <property type="protein sequence ID" value="GBP27916.1"/>
    <property type="molecule type" value="Genomic_DNA"/>
</dbReference>
<evidence type="ECO:0000313" key="1">
    <source>
        <dbReference type="EMBL" id="GBP27916.1"/>
    </source>
</evidence>